<dbReference type="CDD" id="cd00093">
    <property type="entry name" value="HTH_XRE"/>
    <property type="match status" value="1"/>
</dbReference>
<evidence type="ECO:0000313" key="3">
    <source>
        <dbReference type="EMBL" id="VUX01430.1"/>
    </source>
</evidence>
<evidence type="ECO:0000259" key="2">
    <source>
        <dbReference type="PROSITE" id="PS50943"/>
    </source>
</evidence>
<dbReference type="AlphaFoldDB" id="A0A564T244"/>
<dbReference type="Proteomes" id="UP000385544">
    <property type="component" value="Unassembled WGS sequence"/>
</dbReference>
<accession>A0A564T244</accession>
<name>A0A564T244_STRCV</name>
<dbReference type="OrthoDB" id="2236632at2"/>
<dbReference type="PROSITE" id="PS50943">
    <property type="entry name" value="HTH_CROC1"/>
    <property type="match status" value="1"/>
</dbReference>
<dbReference type="PANTHER" id="PTHR46558:SF11">
    <property type="entry name" value="HTH-TYPE TRANSCRIPTIONAL REGULATOR XRE"/>
    <property type="match status" value="1"/>
</dbReference>
<dbReference type="GO" id="GO:0003677">
    <property type="term" value="F:DNA binding"/>
    <property type="evidence" value="ECO:0007669"/>
    <property type="project" value="UniProtKB-KW"/>
</dbReference>
<dbReference type="InterPro" id="IPR010982">
    <property type="entry name" value="Lambda_DNA-bd_dom_sf"/>
</dbReference>
<evidence type="ECO:0000256" key="1">
    <source>
        <dbReference type="ARBA" id="ARBA00023125"/>
    </source>
</evidence>
<organism evidence="3 4">
    <name type="scientific">Streptococcus constellatus</name>
    <dbReference type="NCBI Taxonomy" id="76860"/>
    <lineage>
        <taxon>Bacteria</taxon>
        <taxon>Bacillati</taxon>
        <taxon>Bacillota</taxon>
        <taxon>Bacilli</taxon>
        <taxon>Lactobacillales</taxon>
        <taxon>Streptococcaceae</taxon>
        <taxon>Streptococcus</taxon>
        <taxon>Streptococcus anginosus group</taxon>
    </lineage>
</organism>
<gene>
    <name evidence="3" type="ORF">SCSS39_01123</name>
</gene>
<dbReference type="Gene3D" id="1.10.260.40">
    <property type="entry name" value="lambda repressor-like DNA-binding domains"/>
    <property type="match status" value="1"/>
</dbReference>
<feature type="domain" description="HTH cro/C1-type" evidence="2">
    <location>
        <begin position="4"/>
        <end position="58"/>
    </location>
</feature>
<dbReference type="PANTHER" id="PTHR46558">
    <property type="entry name" value="TRACRIPTIONAL REGULATORY PROTEIN-RELATED-RELATED"/>
    <property type="match status" value="1"/>
</dbReference>
<sequence length="198" mass="22641">MNRLKILRKEKSLSQVAFSKTIGIPLRTLQSWENGESNIKPEKAQQLADYFGVSVGYLLGYSDSDFKNMTSDSYDDNEKKRALQGLDKLLLMSGYLSKNQMISAIEQTINKEVLTKEFTSSEIIELPGEKQKEIILDKANKQTEKILSKISFLSIALSYLDNSESELLTIFYFLPDEEKEKLLEIAKVFHKKQNTPDD</sequence>
<reference evidence="3 4" key="1">
    <citation type="submission" date="2019-07" db="EMBL/GenBank/DDBJ databases">
        <authorList>
            <person name="Hibberd C M."/>
            <person name="Gehrig L. J."/>
            <person name="Chang H.-W."/>
            <person name="Venkatesh S."/>
        </authorList>
    </citation>
    <scope>NUCLEOTIDE SEQUENCE [LARGE SCALE GENOMIC DNA]</scope>
    <source>
        <strain evidence="3">Streptococcus_constellatus_SS_Bg39</strain>
    </source>
</reference>
<protein>
    <submittedName>
        <fullName evidence="3">Transcriptional repressor DicA</fullName>
    </submittedName>
</protein>
<keyword evidence="1" id="KW-0238">DNA-binding</keyword>
<dbReference type="EMBL" id="CABHMZ010000017">
    <property type="protein sequence ID" value="VUX01430.1"/>
    <property type="molecule type" value="Genomic_DNA"/>
</dbReference>
<evidence type="ECO:0000313" key="4">
    <source>
        <dbReference type="Proteomes" id="UP000385544"/>
    </source>
</evidence>
<dbReference type="RefSeq" id="WP_144209302.1">
    <property type="nucleotide sequence ID" value="NZ_CABHMZ010000017.1"/>
</dbReference>
<proteinExistence type="predicted"/>
<dbReference type="Pfam" id="PF01381">
    <property type="entry name" value="HTH_3"/>
    <property type="match status" value="1"/>
</dbReference>
<dbReference type="SMART" id="SM00530">
    <property type="entry name" value="HTH_XRE"/>
    <property type="match status" value="1"/>
</dbReference>
<dbReference type="SUPFAM" id="SSF47413">
    <property type="entry name" value="lambda repressor-like DNA-binding domains"/>
    <property type="match status" value="1"/>
</dbReference>
<dbReference type="InterPro" id="IPR001387">
    <property type="entry name" value="Cro/C1-type_HTH"/>
</dbReference>